<evidence type="ECO:0000313" key="6">
    <source>
        <dbReference type="Proteomes" id="UP000050949"/>
    </source>
</evidence>
<dbReference type="Gene3D" id="3.40.50.720">
    <property type="entry name" value="NAD(P)-binding Rossmann-like Domain"/>
    <property type="match status" value="1"/>
</dbReference>
<name>A0A0R1XMZ9_9LACO</name>
<evidence type="ECO:0000256" key="1">
    <source>
        <dbReference type="ARBA" id="ARBA00006484"/>
    </source>
</evidence>
<dbReference type="PANTHER" id="PTHR43490:SF99">
    <property type="entry name" value="SHORT-CHAIN DEHYDROGENASE_REDUCTASE"/>
    <property type="match status" value="1"/>
</dbReference>
<evidence type="ECO:0000256" key="3">
    <source>
        <dbReference type="ARBA" id="ARBA00023002"/>
    </source>
</evidence>
<evidence type="ECO:0000256" key="2">
    <source>
        <dbReference type="ARBA" id="ARBA00022857"/>
    </source>
</evidence>
<organism evidence="5 6">
    <name type="scientific">Schleiferilactobacillus harbinensis DSM 16991</name>
    <dbReference type="NCBI Taxonomy" id="1122147"/>
    <lineage>
        <taxon>Bacteria</taxon>
        <taxon>Bacillati</taxon>
        <taxon>Bacillota</taxon>
        <taxon>Bacilli</taxon>
        <taxon>Lactobacillales</taxon>
        <taxon>Lactobacillaceae</taxon>
        <taxon>Schleiferilactobacillus</taxon>
    </lineage>
</organism>
<dbReference type="GO" id="GO:0016491">
    <property type="term" value="F:oxidoreductase activity"/>
    <property type="evidence" value="ECO:0007669"/>
    <property type="project" value="UniProtKB-KW"/>
</dbReference>
<dbReference type="eggNOG" id="COG1028">
    <property type="taxonomic scope" value="Bacteria"/>
</dbReference>
<dbReference type="EMBL" id="AZFW01000009">
    <property type="protein sequence ID" value="KRM29892.1"/>
    <property type="molecule type" value="Genomic_DNA"/>
</dbReference>
<dbReference type="Proteomes" id="UP000050949">
    <property type="component" value="Unassembled WGS sequence"/>
</dbReference>
<keyword evidence="2" id="KW-0521">NADP</keyword>
<dbReference type="PANTHER" id="PTHR43490">
    <property type="entry name" value="(+)-NEOMENTHOL DEHYDROGENASE"/>
    <property type="match status" value="1"/>
</dbReference>
<accession>A0A0R1XMZ9</accession>
<dbReference type="InterPro" id="IPR036291">
    <property type="entry name" value="NAD(P)-bd_dom_sf"/>
</dbReference>
<proteinExistence type="inferred from homology"/>
<dbReference type="Pfam" id="PF00106">
    <property type="entry name" value="adh_short"/>
    <property type="match status" value="1"/>
</dbReference>
<comment type="caution">
    <text evidence="5">The sequence shown here is derived from an EMBL/GenBank/DDBJ whole genome shotgun (WGS) entry which is preliminary data.</text>
</comment>
<dbReference type="PRINTS" id="PR00081">
    <property type="entry name" value="GDHRDH"/>
</dbReference>
<dbReference type="PRINTS" id="PR00080">
    <property type="entry name" value="SDRFAMILY"/>
</dbReference>
<dbReference type="RefSeq" id="WP_027828579.1">
    <property type="nucleotide sequence ID" value="NZ_AUEH01000023.1"/>
</dbReference>
<comment type="similarity">
    <text evidence="1 4">Belongs to the short-chain dehydrogenases/reductases (SDR) family.</text>
</comment>
<dbReference type="SUPFAM" id="SSF51735">
    <property type="entry name" value="NAD(P)-binding Rossmann-fold domains"/>
    <property type="match status" value="1"/>
</dbReference>
<dbReference type="InterPro" id="IPR002347">
    <property type="entry name" value="SDR_fam"/>
</dbReference>
<evidence type="ECO:0000256" key="4">
    <source>
        <dbReference type="RuleBase" id="RU000363"/>
    </source>
</evidence>
<reference evidence="5 6" key="1">
    <citation type="journal article" date="2015" name="Genome Announc.">
        <title>Expanding the biotechnology potential of lactobacilli through comparative genomics of 213 strains and associated genera.</title>
        <authorList>
            <person name="Sun Z."/>
            <person name="Harris H.M."/>
            <person name="McCann A."/>
            <person name="Guo C."/>
            <person name="Argimon S."/>
            <person name="Zhang W."/>
            <person name="Yang X."/>
            <person name="Jeffery I.B."/>
            <person name="Cooney J.C."/>
            <person name="Kagawa T.F."/>
            <person name="Liu W."/>
            <person name="Song Y."/>
            <person name="Salvetti E."/>
            <person name="Wrobel A."/>
            <person name="Rasinkangas P."/>
            <person name="Parkhill J."/>
            <person name="Rea M.C."/>
            <person name="O'Sullivan O."/>
            <person name="Ritari J."/>
            <person name="Douillard F.P."/>
            <person name="Paul Ross R."/>
            <person name="Yang R."/>
            <person name="Briner A.E."/>
            <person name="Felis G.E."/>
            <person name="de Vos W.M."/>
            <person name="Barrangou R."/>
            <person name="Klaenhammer T.R."/>
            <person name="Caufield P.W."/>
            <person name="Cui Y."/>
            <person name="Zhang H."/>
            <person name="O'Toole P.W."/>
        </authorList>
    </citation>
    <scope>NUCLEOTIDE SEQUENCE [LARGE SCALE GENOMIC DNA]</scope>
    <source>
        <strain evidence="5 6">DSM 16991</strain>
    </source>
</reference>
<evidence type="ECO:0000313" key="5">
    <source>
        <dbReference type="EMBL" id="KRM29892.1"/>
    </source>
</evidence>
<keyword evidence="3" id="KW-0560">Oxidoreductase</keyword>
<sequence>MKQTNTLITGADKGIGFETAKELGQRGQHILLGARNAQRGQAAIEKLRAAGVAADLILLDVTDQTTIDQAAQTIQDRWGYLTVLINNAGVALDHHEAPEKMPMAVIRADFDVNFFGAVAVAQTMIPLLRQGQPAKIINVSSNMGSLGLASDPKSRFYRANSLGYQSSKAALNMATISLSKALAPEITVNAVNPGYTATEFGGSWAGEQTVAEGAAKIVDLARDEAPRVTGQFVETAGQLPW</sequence>
<dbReference type="OrthoDB" id="5786478at2"/>
<protein>
    <submittedName>
        <fullName evidence="5">Carbonyl reductase</fullName>
    </submittedName>
</protein>
<dbReference type="GO" id="GO:0016020">
    <property type="term" value="C:membrane"/>
    <property type="evidence" value="ECO:0007669"/>
    <property type="project" value="TreeGrafter"/>
</dbReference>
<dbReference type="AlphaFoldDB" id="A0A0R1XMZ9"/>
<dbReference type="PATRIC" id="fig|1122147.4.peg.278"/>
<gene>
    <name evidence="5" type="ORF">FC91_GL000266</name>
</gene>